<proteinExistence type="predicted"/>
<keyword evidence="2" id="KW-0812">Transmembrane</keyword>
<evidence type="ECO:0000313" key="4">
    <source>
        <dbReference type="EMBL" id="OBR09153.1"/>
    </source>
</evidence>
<dbReference type="Proteomes" id="UP000092177">
    <property type="component" value="Chromosome 5"/>
</dbReference>
<feature type="region of interest" description="Disordered" evidence="1">
    <location>
        <begin position="297"/>
        <end position="327"/>
    </location>
</feature>
<feature type="signal peptide" evidence="3">
    <location>
        <begin position="1"/>
        <end position="24"/>
    </location>
</feature>
<evidence type="ECO:0000313" key="5">
    <source>
        <dbReference type="Proteomes" id="UP000092177"/>
    </source>
</evidence>
<protein>
    <submittedName>
        <fullName evidence="4">Membrane protein</fullName>
    </submittedName>
</protein>
<reference evidence="5" key="1">
    <citation type="journal article" date="2017" name="BMC Genomics">
        <title>Gapless genome assembly of Colletotrichum higginsianum reveals chromosome structure and association of transposable elements with secondary metabolite gene clusters.</title>
        <authorList>
            <person name="Dallery J.-F."/>
            <person name="Lapalu N."/>
            <person name="Zampounis A."/>
            <person name="Pigne S."/>
            <person name="Luyten I."/>
            <person name="Amselem J."/>
            <person name="Wittenberg A.H.J."/>
            <person name="Zhou S."/>
            <person name="de Queiroz M.V."/>
            <person name="Robin G.P."/>
            <person name="Auger A."/>
            <person name="Hainaut M."/>
            <person name="Henrissat B."/>
            <person name="Kim K.-T."/>
            <person name="Lee Y.-H."/>
            <person name="Lespinet O."/>
            <person name="Schwartz D.C."/>
            <person name="Thon M.R."/>
            <person name="O'Connell R.J."/>
        </authorList>
    </citation>
    <scope>NUCLEOTIDE SEQUENCE [LARGE SCALE GENOMIC DNA]</scope>
    <source>
        <strain evidence="5">IMI 349063</strain>
    </source>
</reference>
<dbReference type="EMBL" id="LTAN01000005">
    <property type="protein sequence ID" value="OBR09153.1"/>
    <property type="molecule type" value="Genomic_DNA"/>
</dbReference>
<feature type="transmembrane region" description="Helical" evidence="2">
    <location>
        <begin position="158"/>
        <end position="180"/>
    </location>
</feature>
<evidence type="ECO:0000256" key="3">
    <source>
        <dbReference type="SAM" id="SignalP"/>
    </source>
</evidence>
<feature type="transmembrane region" description="Helical" evidence="2">
    <location>
        <begin position="53"/>
        <end position="71"/>
    </location>
</feature>
<dbReference type="AlphaFoldDB" id="A0A1B7YAM5"/>
<keyword evidence="5" id="KW-1185">Reference proteome</keyword>
<evidence type="ECO:0000256" key="1">
    <source>
        <dbReference type="SAM" id="MobiDB-lite"/>
    </source>
</evidence>
<evidence type="ECO:0000256" key="2">
    <source>
        <dbReference type="SAM" id="Phobius"/>
    </source>
</evidence>
<dbReference type="GeneID" id="28866999"/>
<organism evidence="4 5">
    <name type="scientific">Colletotrichum higginsianum (strain IMI 349063)</name>
    <name type="common">Crucifer anthracnose fungus</name>
    <dbReference type="NCBI Taxonomy" id="759273"/>
    <lineage>
        <taxon>Eukaryota</taxon>
        <taxon>Fungi</taxon>
        <taxon>Dikarya</taxon>
        <taxon>Ascomycota</taxon>
        <taxon>Pezizomycotina</taxon>
        <taxon>Sordariomycetes</taxon>
        <taxon>Hypocreomycetidae</taxon>
        <taxon>Glomerellales</taxon>
        <taxon>Glomerellaceae</taxon>
        <taxon>Colletotrichum</taxon>
        <taxon>Colletotrichum destructivum species complex</taxon>
    </lineage>
</organism>
<feature type="transmembrane region" description="Helical" evidence="2">
    <location>
        <begin position="259"/>
        <end position="287"/>
    </location>
</feature>
<dbReference type="VEuPathDB" id="FungiDB:CH63R_07918"/>
<keyword evidence="3" id="KW-0732">Signal</keyword>
<feature type="transmembrane region" description="Helical" evidence="2">
    <location>
        <begin position="129"/>
        <end position="151"/>
    </location>
</feature>
<dbReference type="RefSeq" id="XP_018157670.1">
    <property type="nucleotide sequence ID" value="XM_018302892.1"/>
</dbReference>
<feature type="transmembrane region" description="Helical" evidence="2">
    <location>
        <begin position="200"/>
        <end position="218"/>
    </location>
</feature>
<keyword evidence="2" id="KW-0472">Membrane</keyword>
<comment type="caution">
    <text evidence="4">The sequence shown here is derived from an EMBL/GenBank/DDBJ whole genome shotgun (WGS) entry which is preliminary data.</text>
</comment>
<gene>
    <name evidence="4" type="ORF">CH63R_07918</name>
</gene>
<accession>A0A1B7YAM5</accession>
<feature type="chain" id="PRO_5008601480" evidence="3">
    <location>
        <begin position="25"/>
        <end position="327"/>
    </location>
</feature>
<dbReference type="OrthoDB" id="5090168at2759"/>
<feature type="compositionally biased region" description="Low complexity" evidence="1">
    <location>
        <begin position="304"/>
        <end position="319"/>
    </location>
</feature>
<feature type="transmembrane region" description="Helical" evidence="2">
    <location>
        <begin position="230"/>
        <end position="253"/>
    </location>
</feature>
<sequence length="327" mass="36219">MEKPSGRPLLTAALLLSTLPSALAQNARVKVTLDETFRTVAPPNDAFAHNADHVRVASTVLLGLILTFVLLSLRESKRWSSTVPTALTLGAATCILPEAVDNYLANCYWAQSHDPSQLMFTFLGREFDVYVGIIWWSFGAVLGCTIFGALMRGVTTKTLWVLLGLAALFDLVLEECLLNYGGLYLYYGHQPLVLVSKFPWWWGFCNVSAIFLGIASTYRYREWFNGWRSIFVLPILPFCYIAGWSLAAMPTVYAVHADYSFFITQLCGLLTCCLALVQTGVMMDVLLERDPLKLDQSGRSPRLGKGTSSSTRSASKTKALGQIWEGM</sequence>
<name>A0A1B7YAM5_COLHI</name>
<dbReference type="KEGG" id="chig:CH63R_07918"/>
<keyword evidence="2" id="KW-1133">Transmembrane helix</keyword>